<dbReference type="Proteomes" id="UP001501009">
    <property type="component" value="Unassembled WGS sequence"/>
</dbReference>
<name>A0ABP7HUW0_9ACTN</name>
<reference evidence="2" key="1">
    <citation type="journal article" date="2019" name="Int. J. Syst. Evol. Microbiol.">
        <title>The Global Catalogue of Microorganisms (GCM) 10K type strain sequencing project: providing services to taxonomists for standard genome sequencing and annotation.</title>
        <authorList>
            <consortium name="The Broad Institute Genomics Platform"/>
            <consortium name="The Broad Institute Genome Sequencing Center for Infectious Disease"/>
            <person name="Wu L."/>
            <person name="Ma J."/>
        </authorList>
    </citation>
    <scope>NUCLEOTIDE SEQUENCE [LARGE SCALE GENOMIC DNA]</scope>
    <source>
        <strain evidence="2">JCM 17138</strain>
    </source>
</reference>
<evidence type="ECO:0000313" key="2">
    <source>
        <dbReference type="Proteomes" id="UP001501009"/>
    </source>
</evidence>
<evidence type="ECO:0000313" key="1">
    <source>
        <dbReference type="EMBL" id="GAA3800896.1"/>
    </source>
</evidence>
<comment type="caution">
    <text evidence="1">The sequence shown here is derived from an EMBL/GenBank/DDBJ whole genome shotgun (WGS) entry which is preliminary data.</text>
</comment>
<protein>
    <submittedName>
        <fullName evidence="1">Uncharacterized protein</fullName>
    </submittedName>
</protein>
<gene>
    <name evidence="1" type="ORF">GCM10022403_038960</name>
</gene>
<proteinExistence type="predicted"/>
<organism evidence="1 2">
    <name type="scientific">Streptomyces coacervatus</name>
    <dbReference type="NCBI Taxonomy" id="647381"/>
    <lineage>
        <taxon>Bacteria</taxon>
        <taxon>Bacillati</taxon>
        <taxon>Actinomycetota</taxon>
        <taxon>Actinomycetes</taxon>
        <taxon>Kitasatosporales</taxon>
        <taxon>Streptomycetaceae</taxon>
        <taxon>Streptomyces</taxon>
    </lineage>
</organism>
<dbReference type="EMBL" id="BAABDE010000017">
    <property type="protein sequence ID" value="GAA3800896.1"/>
    <property type="molecule type" value="Genomic_DNA"/>
</dbReference>
<accession>A0ABP7HUW0</accession>
<sequence>MEQISASEVIDRLREAREYARQREEEALTAHDPADSSLESLMATVDGVAHRVVADVLDVVLRDNEEEATST</sequence>
<dbReference type="RefSeq" id="WP_275777976.1">
    <property type="nucleotide sequence ID" value="NZ_BAABDE010000017.1"/>
</dbReference>
<keyword evidence="2" id="KW-1185">Reference proteome</keyword>